<evidence type="ECO:0000313" key="2">
    <source>
        <dbReference type="WBParaSite" id="Hba_16952"/>
    </source>
</evidence>
<name>A0A1I7XGS3_HETBA</name>
<dbReference type="WBParaSite" id="Hba_16952">
    <property type="protein sequence ID" value="Hba_16952"/>
    <property type="gene ID" value="Hba_16952"/>
</dbReference>
<dbReference type="AlphaFoldDB" id="A0A1I7XGS3"/>
<sequence>MLRSLTERNYTFTIMSYRNDVGFLEPRHLPQCSQEPGFLEPRHLPQCSQEPGFASELNSHLPLWRRGDFFGLQKPFESHSQRVAGHDQNYLPEKGR</sequence>
<accession>A0A1I7XGS3</accession>
<evidence type="ECO:0000313" key="1">
    <source>
        <dbReference type="Proteomes" id="UP000095283"/>
    </source>
</evidence>
<keyword evidence="1" id="KW-1185">Reference proteome</keyword>
<protein>
    <submittedName>
        <fullName evidence="2">Uncharacterized protein</fullName>
    </submittedName>
</protein>
<dbReference type="Proteomes" id="UP000095283">
    <property type="component" value="Unplaced"/>
</dbReference>
<reference evidence="2" key="1">
    <citation type="submission" date="2016-11" db="UniProtKB">
        <authorList>
            <consortium name="WormBaseParasite"/>
        </authorList>
    </citation>
    <scope>IDENTIFICATION</scope>
</reference>
<organism evidence="1 2">
    <name type="scientific">Heterorhabditis bacteriophora</name>
    <name type="common">Entomopathogenic nematode worm</name>
    <dbReference type="NCBI Taxonomy" id="37862"/>
    <lineage>
        <taxon>Eukaryota</taxon>
        <taxon>Metazoa</taxon>
        <taxon>Ecdysozoa</taxon>
        <taxon>Nematoda</taxon>
        <taxon>Chromadorea</taxon>
        <taxon>Rhabditida</taxon>
        <taxon>Rhabditina</taxon>
        <taxon>Rhabditomorpha</taxon>
        <taxon>Strongyloidea</taxon>
        <taxon>Heterorhabditidae</taxon>
        <taxon>Heterorhabditis</taxon>
    </lineage>
</organism>
<proteinExistence type="predicted"/>